<sequence length="64" mass="7389">MVLIYENEPLDHEHAGGHWYHVCLGRINPESLSVPPVDRPYECPRCGIELETEDFWHAQMKGSV</sequence>
<organism evidence="1 2">
    <name type="scientific">Nitrospira tepida</name>
    <dbReference type="NCBI Taxonomy" id="2973512"/>
    <lineage>
        <taxon>Bacteria</taxon>
        <taxon>Pseudomonadati</taxon>
        <taxon>Nitrospirota</taxon>
        <taxon>Nitrospiria</taxon>
        <taxon>Nitrospirales</taxon>
        <taxon>Nitrospiraceae</taxon>
        <taxon>Nitrospira</taxon>
    </lineage>
</organism>
<accession>A0AA86MZB2</accession>
<gene>
    <name evidence="1" type="ORF">DNFV4_02264</name>
</gene>
<dbReference type="Proteomes" id="UP001179121">
    <property type="component" value="Chromosome"/>
</dbReference>
<reference evidence="1" key="1">
    <citation type="submission" date="2022-10" db="EMBL/GenBank/DDBJ databases">
        <authorList>
            <person name="Koch H."/>
        </authorList>
    </citation>
    <scope>NUCLEOTIDE SEQUENCE</scope>
    <source>
        <strain evidence="1">DNF</strain>
    </source>
</reference>
<dbReference type="AlphaFoldDB" id="A0AA86MZB2"/>
<evidence type="ECO:0000313" key="2">
    <source>
        <dbReference type="Proteomes" id="UP001179121"/>
    </source>
</evidence>
<evidence type="ECO:0000313" key="1">
    <source>
        <dbReference type="EMBL" id="CAI4031843.1"/>
    </source>
</evidence>
<dbReference type="KEGG" id="nti:DNFV4_02264"/>
<proteinExistence type="predicted"/>
<name>A0AA86MZB2_9BACT</name>
<keyword evidence="2" id="KW-1185">Reference proteome</keyword>
<protein>
    <submittedName>
        <fullName evidence="1">Uncharacterized protein</fullName>
    </submittedName>
</protein>
<dbReference type="EMBL" id="OX365700">
    <property type="protein sequence ID" value="CAI4031843.1"/>
    <property type="molecule type" value="Genomic_DNA"/>
</dbReference>